<reference evidence="1 2" key="1">
    <citation type="journal article" date="2012" name="Front. Microbiol.">
        <title>Complete genome of Ignavibacterium album, a metabolically versatile, flagellated, facultative anaerobe from the phylum Chlorobi.</title>
        <authorList>
            <person name="Liu Z."/>
            <person name="Frigaard N.-U."/>
            <person name="Vogl K."/>
            <person name="Iino T."/>
            <person name="Ohkuma M."/>
            <person name="Overmann J."/>
            <person name="Bryant D.A."/>
        </authorList>
    </citation>
    <scope>NUCLEOTIDE SEQUENCE [LARGE SCALE GENOMIC DNA]</scope>
    <source>
        <strain evidence="2">DSM 19864 / JCM 16511 / NBRC 101810 / Mat9-16</strain>
    </source>
</reference>
<dbReference type="AlphaFoldDB" id="I0AL74"/>
<keyword evidence="2" id="KW-1185">Reference proteome</keyword>
<dbReference type="RefSeq" id="WP_014560880.1">
    <property type="nucleotide sequence ID" value="NC_017464.1"/>
</dbReference>
<sequence>MVRIKSKILFLVLVLYSVLFSQNRMAIVLPSDLKTQNNSFNQELVNDITSFELFLLQNKIHYSVLYSDELKDLLLQKFDAIIFPTSVILSEDEFYSLMSILENGMGVISFGNMYYIEDDEQIDILEKLYGVESQQIINSTNQNFVQHFTFETNYLKHKKDFEILINASALKNLYKVNNQYSFSFGCCNNQYDLTSSFYGFKSSGRFVHFGFSFNQIISDKNSIENFQNLLLYLLSWVGKDSGIWLTKSEQHKKYFFWLLDFTKALTVNKKDLMQFFNLNFPVVVASDNPEKLISFFNEYGNQLSFALKVSCSTNIDTLIKK</sequence>
<dbReference type="EMBL" id="CP003418">
    <property type="protein sequence ID" value="AFH49731.1"/>
    <property type="molecule type" value="Genomic_DNA"/>
</dbReference>
<dbReference type="STRING" id="945713.IALB_2026"/>
<gene>
    <name evidence="1" type="ordered locus">IALB_2026</name>
</gene>
<evidence type="ECO:0000313" key="2">
    <source>
        <dbReference type="Proteomes" id="UP000007394"/>
    </source>
</evidence>
<dbReference type="KEGG" id="ial:IALB_2026"/>
<accession>I0AL74</accession>
<evidence type="ECO:0008006" key="3">
    <source>
        <dbReference type="Google" id="ProtNLM"/>
    </source>
</evidence>
<organism evidence="1 2">
    <name type="scientific">Ignavibacterium album (strain DSM 19864 / JCM 16511 / NBRC 101810 / Mat9-16)</name>
    <dbReference type="NCBI Taxonomy" id="945713"/>
    <lineage>
        <taxon>Bacteria</taxon>
        <taxon>Pseudomonadati</taxon>
        <taxon>Ignavibacteriota</taxon>
        <taxon>Ignavibacteria</taxon>
        <taxon>Ignavibacteriales</taxon>
        <taxon>Ignavibacteriaceae</taxon>
        <taxon>Ignavibacterium</taxon>
    </lineage>
</organism>
<dbReference type="Proteomes" id="UP000007394">
    <property type="component" value="Chromosome"/>
</dbReference>
<evidence type="ECO:0000313" key="1">
    <source>
        <dbReference type="EMBL" id="AFH49731.1"/>
    </source>
</evidence>
<proteinExistence type="predicted"/>
<dbReference type="HOGENOM" id="CLU_865378_0_0_10"/>
<protein>
    <recommendedName>
        <fullName evidence="3">DUF4350 domain-containing protein</fullName>
    </recommendedName>
</protein>
<name>I0AL74_IGNAJ</name>